<protein>
    <submittedName>
        <fullName evidence="1">Uncharacterized protein</fullName>
    </submittedName>
</protein>
<evidence type="ECO:0000313" key="1">
    <source>
        <dbReference type="EMBL" id="QHU06379.1"/>
    </source>
</evidence>
<organism evidence="1">
    <name type="scientific">viral metagenome</name>
    <dbReference type="NCBI Taxonomy" id="1070528"/>
    <lineage>
        <taxon>unclassified sequences</taxon>
        <taxon>metagenomes</taxon>
        <taxon>organismal metagenomes</taxon>
    </lineage>
</organism>
<reference evidence="1" key="1">
    <citation type="journal article" date="2020" name="Nature">
        <title>Giant virus diversity and host interactions through global metagenomics.</title>
        <authorList>
            <person name="Schulz F."/>
            <person name="Roux S."/>
            <person name="Paez-Espino D."/>
            <person name="Jungbluth S."/>
            <person name="Walsh D.A."/>
            <person name="Denef V.J."/>
            <person name="McMahon K.D."/>
            <person name="Konstantinidis K.T."/>
            <person name="Eloe-Fadrosh E.A."/>
            <person name="Kyrpides N.C."/>
            <person name="Woyke T."/>
        </authorList>
    </citation>
    <scope>NUCLEOTIDE SEQUENCE</scope>
    <source>
        <strain evidence="1">GVMAG-M-3300027747-57</strain>
    </source>
</reference>
<name>A0A6C0JLA5_9ZZZZ</name>
<dbReference type="EMBL" id="MN740433">
    <property type="protein sequence ID" value="QHU06379.1"/>
    <property type="molecule type" value="Genomic_DNA"/>
</dbReference>
<accession>A0A6C0JLA5</accession>
<dbReference type="AlphaFoldDB" id="A0A6C0JLA5"/>
<sequence>MNQPDLEKLQKKYLESLSEKERKSYEIAKEHLGMSFQLNISNGFLKWLKKQATNS</sequence>
<proteinExistence type="predicted"/>